<reference evidence="1" key="1">
    <citation type="submission" date="2022-11" db="EMBL/GenBank/DDBJ databases">
        <title>beta-Carotene-producing bacterium, Jeongeuplla avenae sp. nov., alleviates the salt stress of Arabidopsis seedlings.</title>
        <authorList>
            <person name="Jiang L."/>
            <person name="Lee J."/>
        </authorList>
    </citation>
    <scope>NUCLEOTIDE SEQUENCE</scope>
    <source>
        <strain evidence="1">DY_R2A_6</strain>
    </source>
</reference>
<keyword evidence="2" id="KW-1185">Reference proteome</keyword>
<dbReference type="Proteomes" id="UP001163223">
    <property type="component" value="Chromosome"/>
</dbReference>
<gene>
    <name evidence="1" type="ORF">OXU80_12430</name>
</gene>
<evidence type="ECO:0000313" key="1">
    <source>
        <dbReference type="EMBL" id="WAJ30954.1"/>
    </source>
</evidence>
<accession>A0ACD4NW86</accession>
<name>A0ACD4NW86_9HYPH</name>
<sequence length="138" mass="14780">MADDGGLSKLQRRFAALPAGVVEAVRPALMDQARTIANTMEQLAPEDEGFLKASIAVTGPGRRTPAYSQPGGSMTVPENAVAVTVGDHDVRYAHLVEYGTQQAPAQPYFWPSVRLHRKKATNGIKSAIRRAVKKGTPA</sequence>
<organism evidence="1 2">
    <name type="scientific">Antarcticirhabdus aurantiaca</name>
    <dbReference type="NCBI Taxonomy" id="2606717"/>
    <lineage>
        <taxon>Bacteria</taxon>
        <taxon>Pseudomonadati</taxon>
        <taxon>Pseudomonadota</taxon>
        <taxon>Alphaproteobacteria</taxon>
        <taxon>Hyphomicrobiales</taxon>
        <taxon>Aurantimonadaceae</taxon>
        <taxon>Antarcticirhabdus</taxon>
    </lineage>
</organism>
<protein>
    <submittedName>
        <fullName evidence="1">HK97 gp10 family phage protein</fullName>
    </submittedName>
</protein>
<evidence type="ECO:0000313" key="2">
    <source>
        <dbReference type="Proteomes" id="UP001163223"/>
    </source>
</evidence>
<proteinExistence type="predicted"/>
<dbReference type="EMBL" id="CP113520">
    <property type="protein sequence ID" value="WAJ30954.1"/>
    <property type="molecule type" value="Genomic_DNA"/>
</dbReference>